<keyword evidence="11 14" id="KW-0503">Monooxygenase</keyword>
<comment type="subcellular location">
    <subcellularLocation>
        <location evidence="3">Endoplasmic reticulum membrane</location>
        <topology evidence="3">Peripheral membrane protein</topology>
    </subcellularLocation>
    <subcellularLocation>
        <location evidence="2">Microsome membrane</location>
        <topology evidence="2">Peripheral membrane protein</topology>
    </subcellularLocation>
</comment>
<keyword evidence="8" id="KW-0492">Microsome</keyword>
<dbReference type="PROSITE" id="PS00086">
    <property type="entry name" value="CYTOCHROME_P450"/>
    <property type="match status" value="1"/>
</dbReference>
<dbReference type="InterPro" id="IPR002401">
    <property type="entry name" value="Cyt_P450_E_grp-I"/>
</dbReference>
<evidence type="ECO:0000256" key="11">
    <source>
        <dbReference type="ARBA" id="ARBA00023033"/>
    </source>
</evidence>
<dbReference type="FunFam" id="1.10.630.10:FF:000042">
    <property type="entry name" value="Cytochrome P450"/>
    <property type="match status" value="1"/>
</dbReference>
<evidence type="ECO:0000313" key="16">
    <source>
        <dbReference type="Proteomes" id="UP000719412"/>
    </source>
</evidence>
<keyword evidence="7" id="KW-0256">Endoplasmic reticulum</keyword>
<dbReference type="InterPro" id="IPR050476">
    <property type="entry name" value="Insect_CytP450_Detox"/>
</dbReference>
<dbReference type="PRINTS" id="PR00463">
    <property type="entry name" value="EP450I"/>
</dbReference>
<evidence type="ECO:0000256" key="4">
    <source>
        <dbReference type="ARBA" id="ARBA00010617"/>
    </source>
</evidence>
<dbReference type="EMBL" id="JABDTM020018956">
    <property type="protein sequence ID" value="KAH0817715.1"/>
    <property type="molecule type" value="Genomic_DNA"/>
</dbReference>
<comment type="similarity">
    <text evidence="4 14">Belongs to the cytochrome P450 family.</text>
</comment>
<dbReference type="InterPro" id="IPR017972">
    <property type="entry name" value="Cyt_P450_CS"/>
</dbReference>
<evidence type="ECO:0000256" key="3">
    <source>
        <dbReference type="ARBA" id="ARBA00004406"/>
    </source>
</evidence>
<dbReference type="PANTHER" id="PTHR24292">
    <property type="entry name" value="CYTOCHROME P450"/>
    <property type="match status" value="1"/>
</dbReference>
<dbReference type="PANTHER" id="PTHR24292:SF45">
    <property type="entry name" value="CYTOCHROME P450 6G1-RELATED"/>
    <property type="match status" value="1"/>
</dbReference>
<evidence type="ECO:0000256" key="14">
    <source>
        <dbReference type="RuleBase" id="RU000461"/>
    </source>
</evidence>
<feature type="binding site" description="axial binding residue" evidence="13">
    <location>
        <position position="434"/>
    </location>
    <ligand>
        <name>heme</name>
        <dbReference type="ChEBI" id="CHEBI:30413"/>
    </ligand>
    <ligandPart>
        <name>Fe</name>
        <dbReference type="ChEBI" id="CHEBI:18248"/>
    </ligandPart>
</feature>
<dbReference type="PRINTS" id="PR00385">
    <property type="entry name" value="P450"/>
</dbReference>
<reference evidence="15" key="2">
    <citation type="submission" date="2021-08" db="EMBL/GenBank/DDBJ databases">
        <authorList>
            <person name="Eriksson T."/>
        </authorList>
    </citation>
    <scope>NUCLEOTIDE SEQUENCE</scope>
    <source>
        <strain evidence="15">Stoneville</strain>
        <tissue evidence="15">Whole head</tissue>
    </source>
</reference>
<dbReference type="InterPro" id="IPR036396">
    <property type="entry name" value="Cyt_P450_sf"/>
</dbReference>
<proteinExistence type="inferred from homology"/>
<evidence type="ECO:0000256" key="1">
    <source>
        <dbReference type="ARBA" id="ARBA00001971"/>
    </source>
</evidence>
<evidence type="ECO:0000256" key="8">
    <source>
        <dbReference type="ARBA" id="ARBA00022848"/>
    </source>
</evidence>
<evidence type="ECO:0000256" key="2">
    <source>
        <dbReference type="ARBA" id="ARBA00004174"/>
    </source>
</evidence>
<evidence type="ECO:0000256" key="13">
    <source>
        <dbReference type="PIRSR" id="PIRSR602401-1"/>
    </source>
</evidence>
<organism evidence="15 16">
    <name type="scientific">Tenebrio molitor</name>
    <name type="common">Yellow mealworm beetle</name>
    <dbReference type="NCBI Taxonomy" id="7067"/>
    <lineage>
        <taxon>Eukaryota</taxon>
        <taxon>Metazoa</taxon>
        <taxon>Ecdysozoa</taxon>
        <taxon>Arthropoda</taxon>
        <taxon>Hexapoda</taxon>
        <taxon>Insecta</taxon>
        <taxon>Pterygota</taxon>
        <taxon>Neoptera</taxon>
        <taxon>Endopterygota</taxon>
        <taxon>Coleoptera</taxon>
        <taxon>Polyphaga</taxon>
        <taxon>Cucujiformia</taxon>
        <taxon>Tenebrionidae</taxon>
        <taxon>Tenebrio</taxon>
    </lineage>
</organism>
<gene>
    <name evidence="15" type="ORF">GEV33_005077</name>
</gene>
<comment type="cofactor">
    <cofactor evidence="1 13">
        <name>heme</name>
        <dbReference type="ChEBI" id="CHEBI:30413"/>
    </cofactor>
</comment>
<evidence type="ECO:0000256" key="12">
    <source>
        <dbReference type="ARBA" id="ARBA00023136"/>
    </source>
</evidence>
<sequence length="491" mass="56234">MFAVYLGCLGLLLLYYLYQKTYSYWSSRGVPFDKPFLIFGSFFDVAARKKHMFDVIREIYDKFDTPYVGIYILNQPTLMVRSPELLKKILVKDFDKFVDRKVALNESVDPIAANALFNAKDQMWRGLRAKISPVFSSGKMKLMLPLMKECAEDLTAHLEQRAGETLEVRNVTKKYAVDIISSCAFGVNSYCLKDDNSEIMKFATKLVDLKSFVRSFSIFSYFFIPKFVDIFRLTLLDKVASDYLTQMFKSTIAERQKKNIMSTSLVGVVDDILGSCVDCQTTSKWLLKALAFFSAGNDTISMTISFTLYELALNPTIQDRLRQEVKETFAKHGDFSYDAIYEMKYLDMVVNETLRKYPLTSFLNRKSVSKYTFEETGFTLDKDVAILVPVAGLHFDPEYFPDPEKYNPERFTEENKTKIPPYTFLPFGEGPRNCIGQRFGLLVTKLALAYTIKDFTFERTATTAVPLGLDPGSLFLENKTGIHMKVVKVQQ</sequence>
<dbReference type="GO" id="GO:0016705">
    <property type="term" value="F:oxidoreductase activity, acting on paired donors, with incorporation or reduction of molecular oxygen"/>
    <property type="evidence" value="ECO:0007669"/>
    <property type="project" value="InterPro"/>
</dbReference>
<dbReference type="GO" id="GO:0005789">
    <property type="term" value="C:endoplasmic reticulum membrane"/>
    <property type="evidence" value="ECO:0007669"/>
    <property type="project" value="UniProtKB-SubCell"/>
</dbReference>
<comment type="caution">
    <text evidence="15">The sequence shown here is derived from an EMBL/GenBank/DDBJ whole genome shotgun (WGS) entry which is preliminary data.</text>
</comment>
<dbReference type="GO" id="GO:0004497">
    <property type="term" value="F:monooxygenase activity"/>
    <property type="evidence" value="ECO:0007669"/>
    <property type="project" value="UniProtKB-KW"/>
</dbReference>
<evidence type="ECO:0000256" key="6">
    <source>
        <dbReference type="ARBA" id="ARBA00022723"/>
    </source>
</evidence>
<keyword evidence="12" id="KW-0472">Membrane</keyword>
<dbReference type="Gene3D" id="1.10.630.10">
    <property type="entry name" value="Cytochrome P450"/>
    <property type="match status" value="1"/>
</dbReference>
<evidence type="ECO:0000313" key="15">
    <source>
        <dbReference type="EMBL" id="KAH0817715.1"/>
    </source>
</evidence>
<keyword evidence="9 14" id="KW-0560">Oxidoreductase</keyword>
<dbReference type="GO" id="GO:0020037">
    <property type="term" value="F:heme binding"/>
    <property type="evidence" value="ECO:0007669"/>
    <property type="project" value="InterPro"/>
</dbReference>
<dbReference type="GO" id="GO:0005506">
    <property type="term" value="F:iron ion binding"/>
    <property type="evidence" value="ECO:0007669"/>
    <property type="project" value="InterPro"/>
</dbReference>
<evidence type="ECO:0000256" key="7">
    <source>
        <dbReference type="ARBA" id="ARBA00022824"/>
    </source>
</evidence>
<accession>A0A8J6LE29</accession>
<keyword evidence="5 13" id="KW-0349">Heme</keyword>
<keyword evidence="6 13" id="KW-0479">Metal-binding</keyword>
<evidence type="ECO:0000256" key="9">
    <source>
        <dbReference type="ARBA" id="ARBA00023002"/>
    </source>
</evidence>
<dbReference type="AlphaFoldDB" id="A0A8J6LE29"/>
<name>A0A8J6LE29_TENMO</name>
<keyword evidence="16" id="KW-1185">Reference proteome</keyword>
<dbReference type="InterPro" id="IPR001128">
    <property type="entry name" value="Cyt_P450"/>
</dbReference>
<protein>
    <recommendedName>
        <fullName evidence="17">Cytochrome P450 monooxygenase</fullName>
    </recommendedName>
</protein>
<dbReference type="CDD" id="cd11056">
    <property type="entry name" value="CYP6-like"/>
    <property type="match status" value="1"/>
</dbReference>
<reference evidence="15" key="1">
    <citation type="journal article" date="2020" name="J Insects Food Feed">
        <title>The yellow mealworm (Tenebrio molitor) genome: a resource for the emerging insects as food and feed industry.</title>
        <authorList>
            <person name="Eriksson T."/>
            <person name="Andere A."/>
            <person name="Kelstrup H."/>
            <person name="Emery V."/>
            <person name="Picard C."/>
        </authorList>
    </citation>
    <scope>NUCLEOTIDE SEQUENCE</scope>
    <source>
        <strain evidence="15">Stoneville</strain>
        <tissue evidence="15">Whole head</tissue>
    </source>
</reference>
<dbReference type="Pfam" id="PF00067">
    <property type="entry name" value="p450"/>
    <property type="match status" value="1"/>
</dbReference>
<evidence type="ECO:0000256" key="5">
    <source>
        <dbReference type="ARBA" id="ARBA00022617"/>
    </source>
</evidence>
<dbReference type="SUPFAM" id="SSF48264">
    <property type="entry name" value="Cytochrome P450"/>
    <property type="match status" value="1"/>
</dbReference>
<evidence type="ECO:0008006" key="17">
    <source>
        <dbReference type="Google" id="ProtNLM"/>
    </source>
</evidence>
<evidence type="ECO:0000256" key="10">
    <source>
        <dbReference type="ARBA" id="ARBA00023004"/>
    </source>
</evidence>
<keyword evidence="10 13" id="KW-0408">Iron</keyword>
<dbReference type="Proteomes" id="UP000719412">
    <property type="component" value="Unassembled WGS sequence"/>
</dbReference>